<dbReference type="RefSeq" id="WP_168130745.1">
    <property type="nucleotide sequence ID" value="NZ_BMVZ01000003.1"/>
</dbReference>
<dbReference type="InterPro" id="IPR006439">
    <property type="entry name" value="HAD-SF_hydro_IA"/>
</dbReference>
<evidence type="ECO:0000313" key="3">
    <source>
        <dbReference type="Proteomes" id="UP000635996"/>
    </source>
</evidence>
<evidence type="ECO:0000313" key="2">
    <source>
        <dbReference type="EMBL" id="NJP12922.1"/>
    </source>
</evidence>
<dbReference type="PANTHER" id="PTHR18901">
    <property type="entry name" value="2-DEOXYGLUCOSE-6-PHOSPHATE PHOSPHATASE 2"/>
    <property type="match status" value="1"/>
</dbReference>
<protein>
    <submittedName>
        <fullName evidence="2">HAD family phosphatase</fullName>
    </submittedName>
</protein>
<dbReference type="InterPro" id="IPR023198">
    <property type="entry name" value="PGP-like_dom2"/>
</dbReference>
<comment type="caution">
    <text evidence="2">The sequence shown here is derived from an EMBL/GenBank/DDBJ whole genome shotgun (WGS) entry which is preliminary data.</text>
</comment>
<dbReference type="InterPro" id="IPR036412">
    <property type="entry name" value="HAD-like_sf"/>
</dbReference>
<organism evidence="2 3">
    <name type="scientific">Streptomyces thermoviolaceus subsp. thermoviolaceus</name>
    <dbReference type="NCBI Taxonomy" id="66860"/>
    <lineage>
        <taxon>Bacteria</taxon>
        <taxon>Bacillati</taxon>
        <taxon>Actinomycetota</taxon>
        <taxon>Actinomycetes</taxon>
        <taxon>Kitasatosporales</taxon>
        <taxon>Streptomycetaceae</taxon>
        <taxon>Streptomyces</taxon>
    </lineage>
</organism>
<reference evidence="2 3" key="1">
    <citation type="submission" date="2020-03" db="EMBL/GenBank/DDBJ databases">
        <title>WGS of actinomycetes isolated from Thailand.</title>
        <authorList>
            <person name="Thawai C."/>
        </authorList>
    </citation>
    <scope>NUCLEOTIDE SEQUENCE [LARGE SCALE GENOMIC DNA]</scope>
    <source>
        <strain evidence="2 3">NBRC 13905</strain>
    </source>
</reference>
<dbReference type="SFLD" id="SFLDS00003">
    <property type="entry name" value="Haloacid_Dehalogenase"/>
    <property type="match status" value="1"/>
</dbReference>
<dbReference type="Gene3D" id="1.10.150.240">
    <property type="entry name" value="Putative phosphatase, domain 2"/>
    <property type="match status" value="1"/>
</dbReference>
<accession>A0ABX0YLQ1</accession>
<dbReference type="CDD" id="cd07505">
    <property type="entry name" value="HAD_BPGM-like"/>
    <property type="match status" value="1"/>
</dbReference>
<dbReference type="NCBIfam" id="TIGR01509">
    <property type="entry name" value="HAD-SF-IA-v3"/>
    <property type="match status" value="1"/>
</dbReference>
<dbReference type="Pfam" id="PF00702">
    <property type="entry name" value="Hydrolase"/>
    <property type="match status" value="1"/>
</dbReference>
<dbReference type="EMBL" id="JAATEL010000001">
    <property type="protein sequence ID" value="NJP12922.1"/>
    <property type="molecule type" value="Genomic_DNA"/>
</dbReference>
<evidence type="ECO:0000256" key="1">
    <source>
        <dbReference type="SAM" id="MobiDB-lite"/>
    </source>
</evidence>
<feature type="region of interest" description="Disordered" evidence="1">
    <location>
        <begin position="1"/>
        <end position="29"/>
    </location>
</feature>
<sequence length="249" mass="26077">MTSTVPALGTQSQSAGSTRATKRATTPSADGSGLQAVLLDMDGTLVDTEGFWWDVEVEVFASLGHTLDESWRHVVVGGPMSRSAGFLLEATRAAISLAELTDLLNQGFEDRIDRAVPLMPGAARLLAELSAHGVPTALVSASHRRIIDRVLAAIGPQHFALSVAGDEVARTKPHPDPYLLAASRLGVDPARCAVVEDTATGVAAAEAAGCRVVAVPSVAPIPPAPRRIVVTSLEEVDLPFLHRLMACPN</sequence>
<proteinExistence type="predicted"/>
<dbReference type="SFLD" id="SFLDG01135">
    <property type="entry name" value="C1.5.6:_HAD__Beta-PGM__Phospha"/>
    <property type="match status" value="1"/>
</dbReference>
<dbReference type="InterPro" id="IPR023214">
    <property type="entry name" value="HAD_sf"/>
</dbReference>
<dbReference type="PANTHER" id="PTHR18901:SF38">
    <property type="entry name" value="PSEUDOURIDINE-5'-PHOSPHATASE"/>
    <property type="match status" value="1"/>
</dbReference>
<dbReference type="PRINTS" id="PR00413">
    <property type="entry name" value="HADHALOGNASE"/>
</dbReference>
<gene>
    <name evidence="2" type="ORF">HCJ95_01140</name>
</gene>
<dbReference type="Proteomes" id="UP000635996">
    <property type="component" value="Unassembled WGS sequence"/>
</dbReference>
<name>A0ABX0YLQ1_STRTL</name>
<dbReference type="SFLD" id="SFLDG01129">
    <property type="entry name" value="C1.5:_HAD__Beta-PGM__Phosphata"/>
    <property type="match status" value="1"/>
</dbReference>
<keyword evidence="3" id="KW-1185">Reference proteome</keyword>
<dbReference type="SUPFAM" id="SSF56784">
    <property type="entry name" value="HAD-like"/>
    <property type="match status" value="1"/>
</dbReference>
<dbReference type="Gene3D" id="3.40.50.1000">
    <property type="entry name" value="HAD superfamily/HAD-like"/>
    <property type="match status" value="1"/>
</dbReference>